<keyword evidence="1" id="KW-0805">Transcription regulation</keyword>
<organism evidence="5 7">
    <name type="scientific">Pseudomonas citronellolis</name>
    <dbReference type="NCBI Taxonomy" id="53408"/>
    <lineage>
        <taxon>Bacteria</taxon>
        <taxon>Pseudomonadati</taxon>
        <taxon>Pseudomonadota</taxon>
        <taxon>Gammaproteobacteria</taxon>
        <taxon>Pseudomonadales</taxon>
        <taxon>Pseudomonadaceae</taxon>
        <taxon>Pseudomonas</taxon>
    </lineage>
</organism>
<evidence type="ECO:0000313" key="5">
    <source>
        <dbReference type="EMBL" id="ANI16373.1"/>
    </source>
</evidence>
<dbReference type="Gene3D" id="1.10.10.10">
    <property type="entry name" value="Winged helix-like DNA-binding domain superfamily/Winged helix DNA-binding domain"/>
    <property type="match status" value="1"/>
</dbReference>
<sequence>MQYWPLRAGSVEHSLNLGHAANLFARVGGNRSRTLAADLLQLIGPGVPLAQCTIFAYAPRRNPQVFSFADRARDVALPRISHNYAERFYSQDGNQQAMARRGPAERILVQRQGIDDIAHPEYRRVCYEQPRISERVALLAHGENERWLSLNLYRGHEHGYFCAREMDYLETLAPLLIQAVRLHYQAWLQANELPLLLAERIAARQPGLTLREQTLLRLMLTGADNDAIAAQLGVRPSSAATYVKRLYRKLGIGGLRELIGLATQAQWA</sequence>
<dbReference type="GO" id="GO:0006355">
    <property type="term" value="P:regulation of DNA-templated transcription"/>
    <property type="evidence" value="ECO:0007669"/>
    <property type="project" value="InterPro"/>
</dbReference>
<evidence type="ECO:0000256" key="1">
    <source>
        <dbReference type="ARBA" id="ARBA00023015"/>
    </source>
</evidence>
<proteinExistence type="predicted"/>
<dbReference type="PANTHER" id="PTHR44688">
    <property type="entry name" value="DNA-BINDING TRANSCRIPTIONAL ACTIVATOR DEVR_DOSR"/>
    <property type="match status" value="1"/>
</dbReference>
<evidence type="ECO:0000256" key="2">
    <source>
        <dbReference type="ARBA" id="ARBA00023125"/>
    </source>
</evidence>
<dbReference type="EMBL" id="JARJLR010000267">
    <property type="protein sequence ID" value="MDF3843305.1"/>
    <property type="molecule type" value="Genomic_DNA"/>
</dbReference>
<dbReference type="SUPFAM" id="SSF46894">
    <property type="entry name" value="C-terminal effector domain of the bipartite response regulators"/>
    <property type="match status" value="1"/>
</dbReference>
<accession>A0A1A9KHB0</accession>
<dbReference type="InterPro" id="IPR036388">
    <property type="entry name" value="WH-like_DNA-bd_sf"/>
</dbReference>
<gene>
    <name evidence="5" type="ORF">A9C11_21425</name>
    <name evidence="6" type="ORF">P3W55_16450</name>
</gene>
<dbReference type="PROSITE" id="PS50043">
    <property type="entry name" value="HTH_LUXR_2"/>
    <property type="match status" value="1"/>
</dbReference>
<dbReference type="RefSeq" id="WP_064583783.1">
    <property type="nucleotide sequence ID" value="NZ_CP015878.1"/>
</dbReference>
<reference evidence="5 7" key="1">
    <citation type="submission" date="2016-05" db="EMBL/GenBank/DDBJ databases">
        <title>Genome Sequence of Pseudomonas citronellolis Strain SJTE-3, an Estrogens and Persistent Organic Pollutants degradation strain.</title>
        <authorList>
            <person name="Liang R."/>
        </authorList>
    </citation>
    <scope>NUCLEOTIDE SEQUENCE [LARGE SCALE GENOMIC DNA]</scope>
    <source>
        <strain evidence="5 7">SJTE-3</strain>
    </source>
</reference>
<feature type="domain" description="HTH luxR-type" evidence="4">
    <location>
        <begin position="201"/>
        <end position="266"/>
    </location>
</feature>
<evidence type="ECO:0000313" key="6">
    <source>
        <dbReference type="EMBL" id="MDF3843305.1"/>
    </source>
</evidence>
<dbReference type="PRINTS" id="PR00038">
    <property type="entry name" value="HTHLUXR"/>
</dbReference>
<dbReference type="GO" id="GO:0003677">
    <property type="term" value="F:DNA binding"/>
    <property type="evidence" value="ECO:0007669"/>
    <property type="project" value="UniProtKB-KW"/>
</dbReference>
<dbReference type="SMART" id="SM00421">
    <property type="entry name" value="HTH_LUXR"/>
    <property type="match status" value="1"/>
</dbReference>
<dbReference type="InterPro" id="IPR016032">
    <property type="entry name" value="Sig_transdc_resp-reg_C-effctor"/>
</dbReference>
<dbReference type="Proteomes" id="UP000077748">
    <property type="component" value="Chromosome"/>
</dbReference>
<evidence type="ECO:0000313" key="7">
    <source>
        <dbReference type="Proteomes" id="UP000077748"/>
    </source>
</evidence>
<dbReference type="InterPro" id="IPR000792">
    <property type="entry name" value="Tscrpt_reg_LuxR_C"/>
</dbReference>
<dbReference type="EMBL" id="CP015878">
    <property type="protein sequence ID" value="ANI16373.1"/>
    <property type="molecule type" value="Genomic_DNA"/>
</dbReference>
<keyword evidence="2" id="KW-0238">DNA-binding</keyword>
<dbReference type="AlphaFoldDB" id="A0A1A9KHB0"/>
<name>A0A1A9KHB0_9PSED</name>
<dbReference type="PANTHER" id="PTHR44688:SF16">
    <property type="entry name" value="DNA-BINDING TRANSCRIPTIONAL ACTIVATOR DEVR_DOSR"/>
    <property type="match status" value="1"/>
</dbReference>
<protein>
    <submittedName>
        <fullName evidence="5">Helix-turn-helix transcriptional regulator</fullName>
    </submittedName>
</protein>
<dbReference type="Proteomes" id="UP001220662">
    <property type="component" value="Unassembled WGS sequence"/>
</dbReference>
<reference evidence="6" key="2">
    <citation type="submission" date="2023-03" db="EMBL/GenBank/DDBJ databases">
        <title>Draft assemblies of triclosan tolerant bacteria isolated from returned activated sludge.</title>
        <authorList>
            <person name="Van Hamelsveld S."/>
        </authorList>
    </citation>
    <scope>NUCLEOTIDE SEQUENCE</scope>
    <source>
        <strain evidence="6">GW210015_S63</strain>
    </source>
</reference>
<evidence type="ECO:0000259" key="4">
    <source>
        <dbReference type="PROSITE" id="PS50043"/>
    </source>
</evidence>
<dbReference type="CDD" id="cd06170">
    <property type="entry name" value="LuxR_C_like"/>
    <property type="match status" value="1"/>
</dbReference>
<evidence type="ECO:0000256" key="3">
    <source>
        <dbReference type="ARBA" id="ARBA00023163"/>
    </source>
</evidence>
<dbReference type="Pfam" id="PF00196">
    <property type="entry name" value="GerE"/>
    <property type="match status" value="1"/>
</dbReference>
<keyword evidence="3" id="KW-0804">Transcription</keyword>